<dbReference type="AlphaFoldDB" id="A0A1B7M0P3"/>
<gene>
    <name evidence="1" type="ORF">A6F49_08010</name>
</gene>
<sequence>MASRVSIYTEGFGHDNPIPVASKIGPYLASGVLTGRDPDTQQLPADLDSQVANVFTHIRNVMQAAGGSPDDILKLNVHMVEYRNRAALNEHWQRMFPDPASRPARQVMAATLDRGALIQADLLAIIDEAR</sequence>
<evidence type="ECO:0000313" key="2">
    <source>
        <dbReference type="Proteomes" id="UP000078292"/>
    </source>
</evidence>
<dbReference type="STRING" id="1837282.A6F49_08010"/>
<dbReference type="CDD" id="cd00448">
    <property type="entry name" value="YjgF_YER057c_UK114_family"/>
    <property type="match status" value="1"/>
</dbReference>
<proteinExistence type="predicted"/>
<dbReference type="OrthoDB" id="8684161at2"/>
<name>A0A1B7M0P3_9MICC</name>
<organism evidence="1 2">
    <name type="scientific">Enteractinococcus helveticum</name>
    <dbReference type="NCBI Taxonomy" id="1837282"/>
    <lineage>
        <taxon>Bacteria</taxon>
        <taxon>Bacillati</taxon>
        <taxon>Actinomycetota</taxon>
        <taxon>Actinomycetes</taxon>
        <taxon>Micrococcales</taxon>
        <taxon>Micrococcaceae</taxon>
    </lineage>
</organism>
<reference evidence="1 2" key="1">
    <citation type="submission" date="2016-04" db="EMBL/GenBank/DDBJ databases">
        <title>First whole genome shotgun sequence of the bacterium Enteractinococcus sp. strain UASWS1574.</title>
        <authorList>
            <person name="Crovadore J."/>
            <person name="Chablais R."/>
            <person name="Lefort F."/>
        </authorList>
    </citation>
    <scope>NUCLEOTIDE SEQUENCE [LARGE SCALE GENOMIC DNA]</scope>
    <source>
        <strain evidence="1 2">UASWS1574</strain>
    </source>
</reference>
<keyword evidence="2" id="KW-1185">Reference proteome</keyword>
<dbReference type="Gene3D" id="3.30.1330.40">
    <property type="entry name" value="RutC-like"/>
    <property type="match status" value="1"/>
</dbReference>
<dbReference type="Pfam" id="PF01042">
    <property type="entry name" value="Ribonuc_L-PSP"/>
    <property type="match status" value="1"/>
</dbReference>
<dbReference type="InterPro" id="IPR035959">
    <property type="entry name" value="RutC-like_sf"/>
</dbReference>
<dbReference type="EMBL" id="LXEY01000015">
    <property type="protein sequence ID" value="OAV61827.1"/>
    <property type="molecule type" value="Genomic_DNA"/>
</dbReference>
<comment type="caution">
    <text evidence="1">The sequence shown here is derived from an EMBL/GenBank/DDBJ whole genome shotgun (WGS) entry which is preliminary data.</text>
</comment>
<dbReference type="InterPro" id="IPR006175">
    <property type="entry name" value="YjgF/YER057c/UK114"/>
</dbReference>
<accession>A0A1B7M0P3</accession>
<evidence type="ECO:0000313" key="1">
    <source>
        <dbReference type="EMBL" id="OAV61827.1"/>
    </source>
</evidence>
<dbReference type="SUPFAM" id="SSF55298">
    <property type="entry name" value="YjgF-like"/>
    <property type="match status" value="1"/>
</dbReference>
<protein>
    <submittedName>
        <fullName evidence="1">Enamine deaminase RidA</fullName>
    </submittedName>
</protein>
<dbReference type="Proteomes" id="UP000078292">
    <property type="component" value="Unassembled WGS sequence"/>
</dbReference>